<comment type="caution">
    <text evidence="2">The sequence shown here is derived from an EMBL/GenBank/DDBJ whole genome shotgun (WGS) entry which is preliminary data.</text>
</comment>
<keyword evidence="3" id="KW-1185">Reference proteome</keyword>
<feature type="coiled-coil region" evidence="1">
    <location>
        <begin position="159"/>
        <end position="186"/>
    </location>
</feature>
<reference evidence="2 3" key="1">
    <citation type="submission" date="2017-03" db="EMBL/GenBank/DDBJ databases">
        <title>Genomes of endolithic fungi from Antarctica.</title>
        <authorList>
            <person name="Coleine C."/>
            <person name="Masonjones S."/>
            <person name="Stajich J.E."/>
        </authorList>
    </citation>
    <scope>NUCLEOTIDE SEQUENCE [LARGE SCALE GENOMIC DNA]</scope>
    <source>
        <strain evidence="2 3">CCFEE 6315</strain>
    </source>
</reference>
<keyword evidence="1" id="KW-0175">Coiled coil</keyword>
<sequence length="341" mass="37927">MSNQSRPVSPDGAATFEELAQFLDNADDRRAITNLEAILALGRKINQQSFSLKLKLKQEELESKDQLVVQSMRRVLAAEGALELQVVDGDALSTQLETKDAEIDKLKAWLEKIERDFELQVTDGVEERSRLENMKADNALFKAAFEMQTKGSVALHHQLEGKDAEIDSLKAQLEKTQEALELLGRDDIDLRGQLAGSDSKVASLKDGLDLQKKGSVALRRQIESRNAEVASLKARLEKKEEAFEANVQDQQMVSNQKHKQCEKDLGTVHSDTATLERDRAAATAKYGGRKVRLEKKMQEMTVLDAQCKDLICKLLVLPGEYCDKKSTATSSSVAARKCILN</sequence>
<dbReference type="Proteomes" id="UP000308549">
    <property type="component" value="Unassembled WGS sequence"/>
</dbReference>
<dbReference type="AlphaFoldDB" id="A0A4U0TQN6"/>
<protein>
    <submittedName>
        <fullName evidence="2">Uncharacterized protein</fullName>
    </submittedName>
</protein>
<evidence type="ECO:0000256" key="1">
    <source>
        <dbReference type="SAM" id="Coils"/>
    </source>
</evidence>
<evidence type="ECO:0000313" key="3">
    <source>
        <dbReference type="Proteomes" id="UP000308549"/>
    </source>
</evidence>
<evidence type="ECO:0000313" key="2">
    <source>
        <dbReference type="EMBL" id="TKA24433.1"/>
    </source>
</evidence>
<dbReference type="EMBL" id="NAJL01000044">
    <property type="protein sequence ID" value="TKA24433.1"/>
    <property type="molecule type" value="Genomic_DNA"/>
</dbReference>
<feature type="coiled-coil region" evidence="1">
    <location>
        <begin position="219"/>
        <end position="253"/>
    </location>
</feature>
<name>A0A4U0TQN6_9PEZI</name>
<gene>
    <name evidence="2" type="ORF">B0A50_06753</name>
</gene>
<accession>A0A4U0TQN6</accession>
<organism evidence="2 3">
    <name type="scientific">Salinomyces thailandicus</name>
    <dbReference type="NCBI Taxonomy" id="706561"/>
    <lineage>
        <taxon>Eukaryota</taxon>
        <taxon>Fungi</taxon>
        <taxon>Dikarya</taxon>
        <taxon>Ascomycota</taxon>
        <taxon>Pezizomycotina</taxon>
        <taxon>Dothideomycetes</taxon>
        <taxon>Dothideomycetidae</taxon>
        <taxon>Mycosphaerellales</taxon>
        <taxon>Teratosphaeriaceae</taxon>
        <taxon>Salinomyces</taxon>
    </lineage>
</organism>
<proteinExistence type="predicted"/>